<keyword evidence="1" id="KW-0472">Membrane</keyword>
<dbReference type="AlphaFoldDB" id="A0A427AA70"/>
<name>A0A427AA70_ENSVE</name>
<accession>A0A427AA70</accession>
<keyword evidence="1" id="KW-0812">Transmembrane</keyword>
<comment type="caution">
    <text evidence="2">The sequence shown here is derived from an EMBL/GenBank/DDBJ whole genome shotgun (WGS) entry which is preliminary data.</text>
</comment>
<keyword evidence="1" id="KW-1133">Transmembrane helix</keyword>
<gene>
    <name evidence="2" type="ORF">B296_00016557</name>
</gene>
<sequence>MIEAWILHLKGYPGTMYAKHLRKHTRVMIWYSFVLSITHTIICWLLLSQKTIGASLITKLRQFKGHKVKVSCSDIIIGREQERQGNELSKNPNLSSVHDLLESDWELL</sequence>
<dbReference type="EMBL" id="AMZH03003191">
    <property type="protein sequence ID" value="RRT73106.1"/>
    <property type="molecule type" value="Genomic_DNA"/>
</dbReference>
<evidence type="ECO:0000256" key="1">
    <source>
        <dbReference type="SAM" id="Phobius"/>
    </source>
</evidence>
<organism evidence="2 3">
    <name type="scientific">Ensete ventricosum</name>
    <name type="common">Abyssinian banana</name>
    <name type="synonym">Musa ensete</name>
    <dbReference type="NCBI Taxonomy" id="4639"/>
    <lineage>
        <taxon>Eukaryota</taxon>
        <taxon>Viridiplantae</taxon>
        <taxon>Streptophyta</taxon>
        <taxon>Embryophyta</taxon>
        <taxon>Tracheophyta</taxon>
        <taxon>Spermatophyta</taxon>
        <taxon>Magnoliopsida</taxon>
        <taxon>Liliopsida</taxon>
        <taxon>Zingiberales</taxon>
        <taxon>Musaceae</taxon>
        <taxon>Ensete</taxon>
    </lineage>
</organism>
<feature type="transmembrane region" description="Helical" evidence="1">
    <location>
        <begin position="28"/>
        <end position="47"/>
    </location>
</feature>
<dbReference type="Proteomes" id="UP000287651">
    <property type="component" value="Unassembled WGS sequence"/>
</dbReference>
<evidence type="ECO:0000313" key="3">
    <source>
        <dbReference type="Proteomes" id="UP000287651"/>
    </source>
</evidence>
<protein>
    <submittedName>
        <fullName evidence="2">Uncharacterized protein</fullName>
    </submittedName>
</protein>
<reference evidence="2 3" key="1">
    <citation type="journal article" date="2014" name="Agronomy (Basel)">
        <title>A Draft Genome Sequence for Ensete ventricosum, the Drought-Tolerant Tree Against Hunger.</title>
        <authorList>
            <person name="Harrison J."/>
            <person name="Moore K.A."/>
            <person name="Paszkiewicz K."/>
            <person name="Jones T."/>
            <person name="Grant M."/>
            <person name="Ambacheew D."/>
            <person name="Muzemil S."/>
            <person name="Studholme D.J."/>
        </authorList>
    </citation>
    <scope>NUCLEOTIDE SEQUENCE [LARGE SCALE GENOMIC DNA]</scope>
</reference>
<evidence type="ECO:0000313" key="2">
    <source>
        <dbReference type="EMBL" id="RRT73106.1"/>
    </source>
</evidence>
<proteinExistence type="predicted"/>